<dbReference type="Proteomes" id="UP001497700">
    <property type="component" value="Unassembled WGS sequence"/>
</dbReference>
<organism evidence="1 2">
    <name type="scientific">Hypoxylon rubiginosum</name>
    <dbReference type="NCBI Taxonomy" id="110542"/>
    <lineage>
        <taxon>Eukaryota</taxon>
        <taxon>Fungi</taxon>
        <taxon>Dikarya</taxon>
        <taxon>Ascomycota</taxon>
        <taxon>Pezizomycotina</taxon>
        <taxon>Sordariomycetes</taxon>
        <taxon>Xylariomycetidae</taxon>
        <taxon>Xylariales</taxon>
        <taxon>Hypoxylaceae</taxon>
        <taxon>Hypoxylon</taxon>
    </lineage>
</organism>
<name>A0ACB9ZFN8_9PEZI</name>
<dbReference type="EMBL" id="MU393425">
    <property type="protein sequence ID" value="KAI4870289.1"/>
    <property type="molecule type" value="Genomic_DNA"/>
</dbReference>
<evidence type="ECO:0000313" key="1">
    <source>
        <dbReference type="EMBL" id="KAI4870289.1"/>
    </source>
</evidence>
<protein>
    <submittedName>
        <fullName evidence="1">Ankyrin</fullName>
    </submittedName>
</protein>
<proteinExistence type="predicted"/>
<evidence type="ECO:0000313" key="2">
    <source>
        <dbReference type="Proteomes" id="UP001497700"/>
    </source>
</evidence>
<gene>
    <name evidence="1" type="ORF">F4820DRAFT_404578</name>
</gene>
<sequence length="836" mass="94032">MEAIAAVASFIAIGQALAAIPKIIEVLRSLVEIRQEIIQLVNEVELLNTFGILIRETIQSLPDDNSIPNFRILQPTLLKNVEADLVSIVSQLEQLAQECEQGKKKNGQIKISRIKWLQHKRKIASLSERAKRNRDYLQLILSCNNIFASTSNGRMLVDIHAVVTTRSHTGNHPLLPFISPGHRIHEIESHSTDSDGYRMIEKATDAGSSLVSMATLNDDSRRSTSSSFAGNDSLQEQAFQDNESLIQMTATLRRVCPKKCACQCHWPTSRTRRRPAISPIYGWLGYAYNSLPQLGMRRCDVPTCQRANSPVHLNLRFPLSFCSRALEVRLSFDAVAGVGASLHLRVARAISISEHIWHEVRYGKIERVRLAVACREVSPIDGDERESILDYALMFEQYEIVLMLLEESVSILRGSDFGRRAAMHARQRSYPSLNDKRKHILQKVIALDDENAEDHWPIHEAAHYGGDLTAVLKQSTEGINTLDNFGNTPLHWAVREGDSTAIQTLIHYGANPNIQNIYTYTPLMLAALNAELDCAESLISGGCDVNVSNPLYHNAVFMASQSNCEGAAKMVSLLINHGAQLTRNSDGNALHWLALDPTAAETEEKFQIFVRAGVDLREKDEFDCTPLMRALIRNHKVMLRLLLDAGCEFDGSPNVSNALVRAALFSDAECMDILEETKFTVDVRVRDEYGDTPLDTFEWRRESDRSELYGDIEPPSDDDVEAFEKLLQGVRDRYLTAEIQALEAVIQHLKEEESTLAREALQPIIREKIHWNIPAERRTFRAIDLQIKEGMTEAAIESLEEFIEVSRERIGIDPFEDDYCSKYGLMDEGVIVEDST</sequence>
<accession>A0ACB9ZFN8</accession>
<comment type="caution">
    <text evidence="1">The sequence shown here is derived from an EMBL/GenBank/DDBJ whole genome shotgun (WGS) entry which is preliminary data.</text>
</comment>
<keyword evidence="2" id="KW-1185">Reference proteome</keyword>
<reference evidence="1 2" key="1">
    <citation type="journal article" date="2022" name="New Phytol.">
        <title>Ecological generalism drives hyperdiversity of secondary metabolite gene clusters in xylarialean endophytes.</title>
        <authorList>
            <person name="Franco M.E.E."/>
            <person name="Wisecaver J.H."/>
            <person name="Arnold A.E."/>
            <person name="Ju Y.M."/>
            <person name="Slot J.C."/>
            <person name="Ahrendt S."/>
            <person name="Moore L.P."/>
            <person name="Eastman K.E."/>
            <person name="Scott K."/>
            <person name="Konkel Z."/>
            <person name="Mondo S.J."/>
            <person name="Kuo A."/>
            <person name="Hayes R.D."/>
            <person name="Haridas S."/>
            <person name="Andreopoulos B."/>
            <person name="Riley R."/>
            <person name="LaButti K."/>
            <person name="Pangilinan J."/>
            <person name="Lipzen A."/>
            <person name="Amirebrahimi M."/>
            <person name="Yan J."/>
            <person name="Adam C."/>
            <person name="Keymanesh K."/>
            <person name="Ng V."/>
            <person name="Louie K."/>
            <person name="Northen T."/>
            <person name="Drula E."/>
            <person name="Henrissat B."/>
            <person name="Hsieh H.M."/>
            <person name="Youens-Clark K."/>
            <person name="Lutzoni F."/>
            <person name="Miadlikowska J."/>
            <person name="Eastwood D.C."/>
            <person name="Hamelin R.C."/>
            <person name="Grigoriev I.V."/>
            <person name="U'Ren J.M."/>
        </authorList>
    </citation>
    <scope>NUCLEOTIDE SEQUENCE [LARGE SCALE GENOMIC DNA]</scope>
    <source>
        <strain evidence="1 2">CBS 119005</strain>
    </source>
</reference>